<evidence type="ECO:0000313" key="5">
    <source>
        <dbReference type="EMBL" id="EGD76683.1"/>
    </source>
</evidence>
<dbReference type="SMART" id="SM00185">
    <property type="entry name" value="ARM"/>
    <property type="match status" value="10"/>
</dbReference>
<dbReference type="InterPro" id="IPR000225">
    <property type="entry name" value="Armadillo"/>
</dbReference>
<keyword evidence="6" id="KW-1185">Reference proteome</keyword>
<dbReference type="OrthoDB" id="276558at2759"/>
<feature type="compositionally biased region" description="Low complexity" evidence="3">
    <location>
        <begin position="239"/>
        <end position="305"/>
    </location>
</feature>
<dbReference type="STRING" id="946362.F2UHT4"/>
<name>F2UHT4_SALR5</name>
<sequence>MTSPLWQCLSDGCDVCISFEQSEALEESKALHAALCAHGNVTAFLCDASPGANTAASIVEAIDTCKLVVIMGTSAYGAETGSPINTNKQLWFVVSNNKPLIVVKMCDAYATPHARFHLASGVVPTHEWRLEARASLHPHPPPRLVDAIVARIRAMHTPQATTSSHGLKAITYRSSHNNESNSSNNHDTANSASTTTTASSDDSIRHDAGDADGIATKRAKLTIAATTKNTAASSHHACTTTPTTTNTNTNNNNNNNNNNTNTNTNTTTTTTSSSTTTTNITTTSTTTNITTSSSTSSSSSSNNNNDYDDAGDDNNDWGDSDAAQATQPTTEVTLGEDEQDAIHHLEQNGANTPAVDIVKTMTKTFSYSAAVQQACCAALAKQAQASEAKRAAGAAAGAVDALLSAMRRHAGSARVQAQACCALQKLALNSGSTVCEIVGKGGIDVVLRAMQAKRKAKEVQQQGCHVLALIASENAVNKRTIAVLGGVGVLLRVMRKCTLANVRERACAALMQLSLHDGNQQCIADEGGIDVVMRVMLDHKPDADIQRWGWRVLGEVATSSPDSAQTIANTACRGALLLCAIGTNCADARHCAAALRALTQVVQRIGNEPLLRTFCSDNMMGLLLRAMGVHGDNADVYAYGCMLLAALAEGDDKHDKMQVTITRNGGVDVILSAMKSHSSNAEVVENALGALNSLCFDAHSATAVASKGGTEAVLEAMKQYRCEQPVQEQGCSVLSRIANHNNISFATTQHAADAVLAAMHVFIDDGAVQAQACSTLTALARDNAIAATVAGKGAVACVVLAMQRHSTDPEVQTPACEALWSMAYDSKAIKKKVATAGGMDTVVAAMKTHRNNEKVVWTSCSAVAALCEGATSTTRALAKSGAVAAVLAAMVALSVSVNVQKRACETLVLLSAYWVCRKEAFAQGGVDVVLDAMKRFANNGDMQGRGCEALGALAGNSYERRTIADKGGIDVALAAMRTHKSDRHVQSEACVMMGAIATDRAVAQRIQASEFPQLCYDAYTTLDGLSFDKHDLRAKGIF</sequence>
<reference evidence="5" key="1">
    <citation type="submission" date="2009-08" db="EMBL/GenBank/DDBJ databases">
        <title>Annotation of Salpingoeca rosetta.</title>
        <authorList>
            <consortium name="The Broad Institute Genome Sequencing Platform"/>
            <person name="Russ C."/>
            <person name="Cuomo C."/>
            <person name="Burger G."/>
            <person name="Gray M.W."/>
            <person name="Holland P.W.H."/>
            <person name="King N."/>
            <person name="Lang F.B.F."/>
            <person name="Roger A.J."/>
            <person name="Ruiz-Trillo I."/>
            <person name="Young S.K."/>
            <person name="Zeng Q."/>
            <person name="Gargeya S."/>
            <person name="Alvarado L."/>
            <person name="Berlin A."/>
            <person name="Chapman S.B."/>
            <person name="Chen Z."/>
            <person name="Freedman E."/>
            <person name="Gellesch M."/>
            <person name="Goldberg J."/>
            <person name="Griggs A."/>
            <person name="Gujja S."/>
            <person name="Heilman E."/>
            <person name="Heiman D."/>
            <person name="Howarth C."/>
            <person name="Mehta T."/>
            <person name="Neiman D."/>
            <person name="Pearson M."/>
            <person name="Roberts A."/>
            <person name="Saif S."/>
            <person name="Shea T."/>
            <person name="Shenoy N."/>
            <person name="Sisk P."/>
            <person name="Stolte C."/>
            <person name="Sykes S."/>
            <person name="White J."/>
            <person name="Yandava C."/>
            <person name="Haas B."/>
            <person name="Nusbaum C."/>
            <person name="Birren B."/>
        </authorList>
    </citation>
    <scope>NUCLEOTIDE SEQUENCE [LARGE SCALE GENOMIC DNA]</scope>
    <source>
        <strain evidence="5">ATCC 50818</strain>
    </source>
</reference>
<evidence type="ECO:0000256" key="3">
    <source>
        <dbReference type="SAM" id="MobiDB-lite"/>
    </source>
</evidence>
<dbReference type="AlphaFoldDB" id="F2UHT4"/>
<evidence type="ECO:0000313" key="6">
    <source>
        <dbReference type="Proteomes" id="UP000007799"/>
    </source>
</evidence>
<dbReference type="InterPro" id="IPR056597">
    <property type="entry name" value="ARM_LRRK2"/>
</dbReference>
<dbReference type="OMA" id="NCADARH"/>
<accession>F2UHT4</accession>
<dbReference type="PANTHER" id="PTHR22895:SF0">
    <property type="entry name" value="ARMADILLO REPEAT-CONTAINING PROTEIN 6"/>
    <property type="match status" value="1"/>
</dbReference>
<dbReference type="EMBL" id="GL832975">
    <property type="protein sequence ID" value="EGD76683.1"/>
    <property type="molecule type" value="Genomic_DNA"/>
</dbReference>
<feature type="domain" description="LRRK2 ARM repeat" evidence="4">
    <location>
        <begin position="345"/>
        <end position="496"/>
    </location>
</feature>
<feature type="compositionally biased region" description="Low complexity" evidence="3">
    <location>
        <begin position="175"/>
        <end position="201"/>
    </location>
</feature>
<keyword evidence="1" id="KW-0677">Repeat</keyword>
<protein>
    <recommendedName>
        <fullName evidence="4">LRRK2 ARM repeat domain-containing protein</fullName>
    </recommendedName>
</protein>
<evidence type="ECO:0000256" key="1">
    <source>
        <dbReference type="ARBA" id="ARBA00022737"/>
    </source>
</evidence>
<feature type="region of interest" description="Disordered" evidence="3">
    <location>
        <begin position="227"/>
        <end position="323"/>
    </location>
</feature>
<dbReference type="SUPFAM" id="SSF48371">
    <property type="entry name" value="ARM repeat"/>
    <property type="match status" value="2"/>
</dbReference>
<organism evidence="6">
    <name type="scientific">Salpingoeca rosetta (strain ATCC 50818 / BSB-021)</name>
    <dbReference type="NCBI Taxonomy" id="946362"/>
    <lineage>
        <taxon>Eukaryota</taxon>
        <taxon>Choanoflagellata</taxon>
        <taxon>Craspedida</taxon>
        <taxon>Salpingoecidae</taxon>
        <taxon>Salpingoeca</taxon>
    </lineage>
</organism>
<evidence type="ECO:0000256" key="2">
    <source>
        <dbReference type="PROSITE-ProRule" id="PRU00259"/>
    </source>
</evidence>
<feature type="repeat" description="ARM" evidence="2">
    <location>
        <begin position="485"/>
        <end position="528"/>
    </location>
</feature>
<dbReference type="GeneID" id="16071617"/>
<dbReference type="Proteomes" id="UP000007799">
    <property type="component" value="Unassembled WGS sequence"/>
</dbReference>
<feature type="domain" description="LRRK2 ARM repeat" evidence="4">
    <location>
        <begin position="543"/>
        <end position="910"/>
    </location>
</feature>
<feature type="region of interest" description="Disordered" evidence="3">
    <location>
        <begin position="175"/>
        <end position="211"/>
    </location>
</feature>
<dbReference type="eggNOG" id="KOG4199">
    <property type="taxonomic scope" value="Eukaryota"/>
</dbReference>
<feature type="compositionally biased region" description="Acidic residues" evidence="3">
    <location>
        <begin position="306"/>
        <end position="319"/>
    </location>
</feature>
<dbReference type="Pfam" id="PF23744">
    <property type="entry name" value="ARM_LRRK2"/>
    <property type="match status" value="2"/>
</dbReference>
<feature type="repeat" description="ARM" evidence="2">
    <location>
        <begin position="665"/>
        <end position="709"/>
    </location>
</feature>
<dbReference type="RefSeq" id="XP_004991055.1">
    <property type="nucleotide sequence ID" value="XM_004990998.1"/>
</dbReference>
<dbReference type="KEGG" id="sre:PTSG_08034"/>
<dbReference type="PANTHER" id="PTHR22895">
    <property type="entry name" value="ARMADILLO REPEAT-CONTAINING PROTEIN 6"/>
    <property type="match status" value="1"/>
</dbReference>
<evidence type="ECO:0000259" key="4">
    <source>
        <dbReference type="Pfam" id="PF23744"/>
    </source>
</evidence>
<feature type="compositionally biased region" description="Polar residues" evidence="3">
    <location>
        <begin position="227"/>
        <end position="238"/>
    </location>
</feature>
<dbReference type="InterPro" id="IPR016024">
    <property type="entry name" value="ARM-type_fold"/>
</dbReference>
<dbReference type="InParanoid" id="F2UHT4"/>
<proteinExistence type="predicted"/>
<dbReference type="InterPro" id="IPR011989">
    <property type="entry name" value="ARM-like"/>
</dbReference>
<dbReference type="Gene3D" id="1.25.10.10">
    <property type="entry name" value="Leucine-rich Repeat Variant"/>
    <property type="match status" value="2"/>
</dbReference>
<gene>
    <name evidence="5" type="ORF">PTSG_08034</name>
</gene>
<dbReference type="PROSITE" id="PS50176">
    <property type="entry name" value="ARM_REPEAT"/>
    <property type="match status" value="2"/>
</dbReference>